<evidence type="ECO:0000313" key="2">
    <source>
        <dbReference type="EMBL" id="BAD41191.1"/>
    </source>
</evidence>
<accession>Q67MA2</accession>
<dbReference type="EMBL" id="AP006840">
    <property type="protein sequence ID" value="BAD41191.1"/>
    <property type="molecule type" value="Genomic_DNA"/>
</dbReference>
<keyword evidence="3" id="KW-1185">Reference proteome</keyword>
<protein>
    <recommendedName>
        <fullName evidence="1">XdhC Rossmann domain-containing protein</fullName>
    </recommendedName>
</protein>
<dbReference type="Proteomes" id="UP000000417">
    <property type="component" value="Chromosome"/>
</dbReference>
<reference evidence="2 3" key="1">
    <citation type="journal article" date="2004" name="Nucleic Acids Res.">
        <title>Genome sequence of Symbiobacterium thermophilum, an uncultivable bacterium that depends on microbial commensalism.</title>
        <authorList>
            <person name="Ueda K."/>
            <person name="Yamashita A."/>
            <person name="Ishikawa J."/>
            <person name="Shimada M."/>
            <person name="Watsuji T."/>
            <person name="Morimura K."/>
            <person name="Ikeda H."/>
            <person name="Hattori M."/>
            <person name="Beppu T."/>
        </authorList>
    </citation>
    <scope>NUCLEOTIDE SEQUENCE [LARGE SCALE GENOMIC DNA]</scope>
    <source>
        <strain evidence="3">T / IAM 14863</strain>
    </source>
</reference>
<dbReference type="AlphaFoldDB" id="Q67MA2"/>
<evidence type="ECO:0000313" key="3">
    <source>
        <dbReference type="Proteomes" id="UP000000417"/>
    </source>
</evidence>
<feature type="domain" description="XdhC Rossmann" evidence="1">
    <location>
        <begin position="98"/>
        <end position="240"/>
    </location>
</feature>
<sequence length="265" mass="27773">MRHMSYLNALAQEIAAERPVAVAKVVEGPWAGCAVVAGPGGIHYVDPRLQAAPEGLAEGMAELAAGLLVRGESGCHRLRLPAGSVRVYVESHLPPPVLLVVGAGHVGREVARAGALAGFQVWVVDDRREYAHPAHFPTAYRVICVPLPEELAALAPGERHHVVLVTRGHAQDAACLAALAGAPVPYVGMIGSRKRVGAVFDALRAGGVDEEWLGRVRAPIGLDIGARTPGEIAIAVVAEVIATRRGGTGKPLSALDRPLIHLSRR</sequence>
<gene>
    <name evidence="2" type="ordered locus">STH2206</name>
</gene>
<dbReference type="InterPro" id="IPR052698">
    <property type="entry name" value="MoCofactor_Util/Proc"/>
</dbReference>
<name>Q67MA2_SYMTH</name>
<dbReference type="eggNOG" id="COG1975">
    <property type="taxonomic scope" value="Bacteria"/>
</dbReference>
<dbReference type="STRING" id="292459.STH2206"/>
<dbReference type="KEGG" id="sth:STH2206"/>
<dbReference type="Pfam" id="PF13478">
    <property type="entry name" value="XdhC_C"/>
    <property type="match status" value="1"/>
</dbReference>
<dbReference type="InterPro" id="IPR036291">
    <property type="entry name" value="NAD(P)-bd_dom_sf"/>
</dbReference>
<evidence type="ECO:0000259" key="1">
    <source>
        <dbReference type="Pfam" id="PF13478"/>
    </source>
</evidence>
<dbReference type="SUPFAM" id="SSF51735">
    <property type="entry name" value="NAD(P)-binding Rossmann-fold domains"/>
    <property type="match status" value="1"/>
</dbReference>
<dbReference type="PANTHER" id="PTHR30388:SF6">
    <property type="entry name" value="XANTHINE DEHYDROGENASE SUBUNIT A-RELATED"/>
    <property type="match status" value="1"/>
</dbReference>
<proteinExistence type="predicted"/>
<dbReference type="InterPro" id="IPR027051">
    <property type="entry name" value="XdhC_Rossmann_dom"/>
</dbReference>
<dbReference type="Gene3D" id="3.40.50.720">
    <property type="entry name" value="NAD(P)-binding Rossmann-like Domain"/>
    <property type="match status" value="1"/>
</dbReference>
<dbReference type="PANTHER" id="PTHR30388">
    <property type="entry name" value="ALDEHYDE OXIDOREDUCTASE MOLYBDENUM COFACTOR ASSEMBLY PROTEIN"/>
    <property type="match status" value="1"/>
</dbReference>
<organism evidence="2 3">
    <name type="scientific">Symbiobacterium thermophilum (strain DSM 24528 / JCM 14929 / IAM 14863 / T)</name>
    <dbReference type="NCBI Taxonomy" id="292459"/>
    <lineage>
        <taxon>Bacteria</taxon>
        <taxon>Bacillati</taxon>
        <taxon>Bacillota</taxon>
        <taxon>Clostridia</taxon>
        <taxon>Eubacteriales</taxon>
        <taxon>Symbiobacteriaceae</taxon>
        <taxon>Symbiobacterium</taxon>
    </lineage>
</organism>
<dbReference type="HOGENOM" id="CLU_041115_3_1_9"/>